<evidence type="ECO:0000313" key="2">
    <source>
        <dbReference type="Proteomes" id="UP001155241"/>
    </source>
</evidence>
<dbReference type="Proteomes" id="UP001155241">
    <property type="component" value="Unassembled WGS sequence"/>
</dbReference>
<dbReference type="RefSeq" id="WP_252852362.1">
    <property type="nucleotide sequence ID" value="NZ_JAMXLR010000036.1"/>
</dbReference>
<dbReference type="EMBL" id="JAMXLR010000036">
    <property type="protein sequence ID" value="MCO6044258.1"/>
    <property type="molecule type" value="Genomic_DNA"/>
</dbReference>
<reference evidence="1" key="1">
    <citation type="submission" date="2022-06" db="EMBL/GenBank/DDBJ databases">
        <title>Aeoliella straminimaris, a novel planctomycete from sediments.</title>
        <authorList>
            <person name="Vitorino I.R."/>
            <person name="Lage O.M."/>
        </authorList>
    </citation>
    <scope>NUCLEOTIDE SEQUENCE</scope>
    <source>
        <strain evidence="1">ICT_H6.2</strain>
    </source>
</reference>
<dbReference type="GO" id="GO:0000272">
    <property type="term" value="P:polysaccharide catabolic process"/>
    <property type="evidence" value="ECO:0007669"/>
    <property type="project" value="InterPro"/>
</dbReference>
<dbReference type="SUPFAM" id="SSF63446">
    <property type="entry name" value="Type I dockerin domain"/>
    <property type="match status" value="1"/>
</dbReference>
<dbReference type="PROSITE" id="PS00018">
    <property type="entry name" value="EF_HAND_1"/>
    <property type="match status" value="1"/>
</dbReference>
<comment type="caution">
    <text evidence="1">The sequence shown here is derived from an EMBL/GenBank/DDBJ whole genome shotgun (WGS) entry which is preliminary data.</text>
</comment>
<proteinExistence type="predicted"/>
<dbReference type="Gene3D" id="1.10.1330.10">
    <property type="entry name" value="Dockerin domain"/>
    <property type="match status" value="1"/>
</dbReference>
<dbReference type="Pfam" id="PF15892">
    <property type="entry name" value="BNR_4"/>
    <property type="match status" value="1"/>
</dbReference>
<dbReference type="Pfam" id="PF00404">
    <property type="entry name" value="Dockerin_1"/>
    <property type="match status" value="1"/>
</dbReference>
<name>A0A9X2F9S6_9BACT</name>
<dbReference type="InterPro" id="IPR036439">
    <property type="entry name" value="Dockerin_dom_sf"/>
</dbReference>
<dbReference type="InterPro" id="IPR002105">
    <property type="entry name" value="Dockerin_1_rpt"/>
</dbReference>
<dbReference type="InterPro" id="IPR018247">
    <property type="entry name" value="EF_Hand_1_Ca_BS"/>
</dbReference>
<keyword evidence="2" id="KW-1185">Reference proteome</keyword>
<sequence>MLCFVVMFMGNPATGTDALNFDGGNDTGLVDAFTGMSGGGWTTPWTVSPGASGAPTVVNTNPLTASGGNYLQVDLTGSDRNVIRQYGNTPDFNVASNHSISWQWRLDEPFEANSQFDRINFFANASPSSSSTTSTNSWTIGVAPTLMGHDSWYFYDRQLDNSFGPQNAVNTGMALTPGVTYSFSVDLNPVAGTYDASISDGVHQFTAEDLNFRSPSLSSTYLHFGGKVSNGSSDALSYSLDSVAITGGSNDVDLPPVPGFRGIWYSNQPQSGEYEEYAYKYSGGFGTYPQQMRPQAYYAEDVDKTFFTFGGTNETNSDLYHMVSYYDHQTGQVVRPTQVLAKGTTDAHDNPTIMLDGQGYIYVFSASHGTARPAYIHRSTEPYSVDSFEQVLALPPSDNFSYSQPHYVEGQGFLFLHTEYTSFGRTLKYNTSADGINWDHDWSTRPTLAQIQGGQYQVSEVHGQTVGTAFNRHPGGDVNDRTNLYYMQTADFGQTWQNIDGQNLTVPVTTVTNDALVHDYAAEGKRVYLKDIDYDSTGNPILLYLTSENWRPGPTGDPRTWTIAHHVGGEWQIKEIFTSDHNYDHGSLYVEDDGAWRIIAPTSPGPQPWGTGGDMVNWVSHDQGDSWTATWQLTHDGQYNHTYARAPVNANPEFYAFWADGNPLELSESRFYYTDRDGTGVWQLPWTMEEDADFATPELAYTPTLLSGPKTVGDFNGDGVVDLADYTVWRNRLGETGANAVADANHDQVVDSRDYDIWKRNFGRTISFNSNSNSVQVAEPESAMLLVAASVAAAGCSRCGRCCYRRRHRLLDRILHLRVRR</sequence>
<gene>
    <name evidence="1" type="ORF">NG895_10100</name>
</gene>
<protein>
    <submittedName>
        <fullName evidence="1">BNR-4 repeat-containing protein</fullName>
    </submittedName>
</protein>
<accession>A0A9X2F9S6</accession>
<organism evidence="1 2">
    <name type="scientific">Aeoliella straminimaris</name>
    <dbReference type="NCBI Taxonomy" id="2954799"/>
    <lineage>
        <taxon>Bacteria</taxon>
        <taxon>Pseudomonadati</taxon>
        <taxon>Planctomycetota</taxon>
        <taxon>Planctomycetia</taxon>
        <taxon>Pirellulales</taxon>
        <taxon>Lacipirellulaceae</taxon>
        <taxon>Aeoliella</taxon>
    </lineage>
</organism>
<dbReference type="AlphaFoldDB" id="A0A9X2F9S6"/>
<dbReference type="GO" id="GO:0004553">
    <property type="term" value="F:hydrolase activity, hydrolyzing O-glycosyl compounds"/>
    <property type="evidence" value="ECO:0007669"/>
    <property type="project" value="InterPro"/>
</dbReference>
<evidence type="ECO:0000313" key="1">
    <source>
        <dbReference type="EMBL" id="MCO6044258.1"/>
    </source>
</evidence>